<keyword evidence="3" id="KW-1185">Reference proteome</keyword>
<evidence type="ECO:0000313" key="3">
    <source>
        <dbReference type="Proteomes" id="UP001153618"/>
    </source>
</evidence>
<feature type="compositionally biased region" description="Basic and acidic residues" evidence="1">
    <location>
        <begin position="196"/>
        <end position="215"/>
    </location>
</feature>
<name>A0A9W4HCR2_PENOL</name>
<gene>
    <name evidence="2" type="ORF">POLS_LOCUS944</name>
</gene>
<evidence type="ECO:0000256" key="1">
    <source>
        <dbReference type="SAM" id="MobiDB-lite"/>
    </source>
</evidence>
<dbReference type="Proteomes" id="UP001153618">
    <property type="component" value="Unassembled WGS sequence"/>
</dbReference>
<organism evidence="2 3">
    <name type="scientific">Penicillium olsonii</name>
    <dbReference type="NCBI Taxonomy" id="99116"/>
    <lineage>
        <taxon>Eukaryota</taxon>
        <taxon>Fungi</taxon>
        <taxon>Dikarya</taxon>
        <taxon>Ascomycota</taxon>
        <taxon>Pezizomycotina</taxon>
        <taxon>Eurotiomycetes</taxon>
        <taxon>Eurotiomycetidae</taxon>
        <taxon>Eurotiales</taxon>
        <taxon>Aspergillaceae</taxon>
        <taxon>Penicillium</taxon>
    </lineage>
</organism>
<feature type="compositionally biased region" description="Acidic residues" evidence="1">
    <location>
        <begin position="228"/>
        <end position="254"/>
    </location>
</feature>
<sequence length="254" mass="28116">MADVRSLLRNELASRKGTSQPNTTGNRVTKKRKVDSSDGVVRKKLRATELNAFQSASDAPSTEQTTADEGSEQIEDDTTGPEPPLDEGQEVPQSVTNPAEQQETTPEQPPQPTSVDEDEWAAFEREVAEPSRAPHAPAAVAAEATISAAPITAEEIAAQQKKAKESAARSREAELEGEREDAARLMEEEFDEMEQLEERVRKLKQQRESLRKTRADNPTPTEPASGLEPEDAESESESEDGEDDDEDWDEWRFK</sequence>
<feature type="region of interest" description="Disordered" evidence="1">
    <location>
        <begin position="1"/>
        <end position="120"/>
    </location>
</feature>
<comment type="caution">
    <text evidence="2">The sequence shown here is derived from an EMBL/GenBank/DDBJ whole genome shotgun (WGS) entry which is preliminary data.</text>
</comment>
<feature type="compositionally biased region" description="Acidic residues" evidence="1">
    <location>
        <begin position="69"/>
        <end position="89"/>
    </location>
</feature>
<reference evidence="2" key="1">
    <citation type="submission" date="2021-07" db="EMBL/GenBank/DDBJ databases">
        <authorList>
            <person name="Branca A.L. A."/>
        </authorList>
    </citation>
    <scope>NUCLEOTIDE SEQUENCE</scope>
</reference>
<dbReference type="EMBL" id="CAJVOS010000009">
    <property type="protein sequence ID" value="CAG7968363.1"/>
    <property type="molecule type" value="Genomic_DNA"/>
</dbReference>
<feature type="region of interest" description="Disordered" evidence="1">
    <location>
        <begin position="157"/>
        <end position="254"/>
    </location>
</feature>
<dbReference type="AlphaFoldDB" id="A0A9W4HCR2"/>
<feature type="compositionally biased region" description="Basic and acidic residues" evidence="1">
    <location>
        <begin position="1"/>
        <end position="14"/>
    </location>
</feature>
<accession>A0A9W4HCR2</accession>
<feature type="compositionally biased region" description="Polar residues" evidence="1">
    <location>
        <begin position="51"/>
        <end position="68"/>
    </location>
</feature>
<feature type="compositionally biased region" description="Polar residues" evidence="1">
    <location>
        <begin position="16"/>
        <end position="27"/>
    </location>
</feature>
<dbReference type="OrthoDB" id="77607at2759"/>
<proteinExistence type="predicted"/>
<evidence type="ECO:0000313" key="2">
    <source>
        <dbReference type="EMBL" id="CAG7968363.1"/>
    </source>
</evidence>
<protein>
    <submittedName>
        <fullName evidence="2">Uncharacterized protein</fullName>
    </submittedName>
</protein>
<feature type="compositionally biased region" description="Basic and acidic residues" evidence="1">
    <location>
        <begin position="162"/>
        <end position="187"/>
    </location>
</feature>